<evidence type="ECO:0000256" key="3">
    <source>
        <dbReference type="ARBA" id="ARBA00010345"/>
    </source>
</evidence>
<organism evidence="11">
    <name type="scientific">Cyprideis torosa</name>
    <dbReference type="NCBI Taxonomy" id="163714"/>
    <lineage>
        <taxon>Eukaryota</taxon>
        <taxon>Metazoa</taxon>
        <taxon>Ecdysozoa</taxon>
        <taxon>Arthropoda</taxon>
        <taxon>Crustacea</taxon>
        <taxon>Oligostraca</taxon>
        <taxon>Ostracoda</taxon>
        <taxon>Podocopa</taxon>
        <taxon>Podocopida</taxon>
        <taxon>Cytherocopina</taxon>
        <taxon>Cytheroidea</taxon>
        <taxon>Cytherideidae</taxon>
        <taxon>Cyprideis</taxon>
    </lineage>
</organism>
<sequence length="182" mass="20832">MELSQPCLRESVRAPCTSKNQTQCTWMGLKYQTNSGVLKLTIPVGDLNHSTLVMMLTFLATGVSSFYLVTVMFQKSKEFHFVLFLARRTGMPANETNQLHLGKDRGDSAQPQRASLETRKSHWYPLDRYSTHYGGSKATHPSRVRGRKFLLASRFLLIKFLSSHTERIDIKERTLPVPFHDE</sequence>
<dbReference type="GO" id="GO:0005789">
    <property type="term" value="C:endoplasmic reticulum membrane"/>
    <property type="evidence" value="ECO:0007669"/>
    <property type="project" value="UniProtKB-SubCell"/>
</dbReference>
<accession>A0A7R8WB95</accession>
<dbReference type="InterPro" id="IPR013233">
    <property type="entry name" value="PIG-X/PBN1"/>
</dbReference>
<keyword evidence="6 10" id="KW-0256">Endoplasmic reticulum</keyword>
<dbReference type="OrthoDB" id="5546453at2759"/>
<evidence type="ECO:0000256" key="9">
    <source>
        <dbReference type="ARBA" id="ARBA00023180"/>
    </source>
</evidence>
<reference evidence="11" key="1">
    <citation type="submission" date="2020-11" db="EMBL/GenBank/DDBJ databases">
        <authorList>
            <person name="Tran Van P."/>
        </authorList>
    </citation>
    <scope>NUCLEOTIDE SEQUENCE</scope>
</reference>
<evidence type="ECO:0000313" key="11">
    <source>
        <dbReference type="EMBL" id="CAD7225709.1"/>
    </source>
</evidence>
<evidence type="ECO:0000256" key="2">
    <source>
        <dbReference type="ARBA" id="ARBA00004687"/>
    </source>
</evidence>
<evidence type="ECO:0000256" key="1">
    <source>
        <dbReference type="ARBA" id="ARBA00004389"/>
    </source>
</evidence>
<comment type="subcellular location">
    <subcellularLocation>
        <location evidence="1 10">Endoplasmic reticulum membrane</location>
        <topology evidence="1 10">Single-pass membrane protein</topology>
    </subcellularLocation>
</comment>
<keyword evidence="9" id="KW-0325">Glycoprotein</keyword>
<evidence type="ECO:0000256" key="7">
    <source>
        <dbReference type="ARBA" id="ARBA00022989"/>
    </source>
</evidence>
<keyword evidence="5 10" id="KW-0812">Transmembrane</keyword>
<evidence type="ECO:0000256" key="10">
    <source>
        <dbReference type="RuleBase" id="RU366056"/>
    </source>
</evidence>
<keyword evidence="8 10" id="KW-0472">Membrane</keyword>
<protein>
    <recommendedName>
        <fullName evidence="10">Phosphatidylinositol-glycan biosynthesis class X protein</fullName>
    </recommendedName>
</protein>
<keyword evidence="4 10" id="KW-0337">GPI-anchor biosynthesis</keyword>
<evidence type="ECO:0000256" key="8">
    <source>
        <dbReference type="ARBA" id="ARBA00023136"/>
    </source>
</evidence>
<evidence type="ECO:0000256" key="5">
    <source>
        <dbReference type="ARBA" id="ARBA00022692"/>
    </source>
</evidence>
<feature type="transmembrane region" description="Helical" evidence="10">
    <location>
        <begin position="52"/>
        <end position="73"/>
    </location>
</feature>
<feature type="non-terminal residue" evidence="11">
    <location>
        <position position="1"/>
    </location>
</feature>
<proteinExistence type="inferred from homology"/>
<dbReference type="EMBL" id="OB660641">
    <property type="protein sequence ID" value="CAD7225709.1"/>
    <property type="molecule type" value="Genomic_DNA"/>
</dbReference>
<comment type="similarity">
    <text evidence="3 10">Belongs to the PIGX family.</text>
</comment>
<evidence type="ECO:0000256" key="6">
    <source>
        <dbReference type="ARBA" id="ARBA00022824"/>
    </source>
</evidence>
<name>A0A7R8WB95_9CRUS</name>
<dbReference type="UniPathway" id="UPA00196"/>
<keyword evidence="7 10" id="KW-1133">Transmembrane helix</keyword>
<dbReference type="GO" id="GO:0006506">
    <property type="term" value="P:GPI anchor biosynthetic process"/>
    <property type="evidence" value="ECO:0007669"/>
    <property type="project" value="UniProtKB-UniPathway"/>
</dbReference>
<gene>
    <name evidence="11" type="ORF">CTOB1V02_LOCUS3641</name>
</gene>
<comment type="function">
    <text evidence="10">Stabilizing subunit of the glycosylphosphatidylinositol-mannosyltransferase I complex which catalyzes the transfer of the first mannose, via an alpha-1,4 bond from a dolichol-phosphate-mannose (Dol-P-Man) to the glucosaminyl acyl phosphatidylinositol (GlcN-(acyl)PI) intermediate to generate alpha-D-Man-(1-&gt;4)-alpha-D-GlcN-(1-&gt;6)-(1-radyl,2-acyl-sn-glycero-3-phospho)-2-acyl-inositol and participates in the sixth step of the glycosylphosphatidylinositol-anchor biosynthesis. Probably acts by stabilizing the mannosyltransferase PIGM.</text>
</comment>
<evidence type="ECO:0000256" key="4">
    <source>
        <dbReference type="ARBA" id="ARBA00022502"/>
    </source>
</evidence>
<dbReference type="Pfam" id="PF08320">
    <property type="entry name" value="PIG-X"/>
    <property type="match status" value="1"/>
</dbReference>
<comment type="pathway">
    <text evidence="2 10">Glycolipid biosynthesis; glycosylphosphatidylinositol-anchor biosynthesis.</text>
</comment>
<dbReference type="AlphaFoldDB" id="A0A7R8WB95"/>